<dbReference type="InterPro" id="IPR002197">
    <property type="entry name" value="HTH_Fis"/>
</dbReference>
<dbReference type="InterPro" id="IPR058031">
    <property type="entry name" value="AAA_lid_NorR"/>
</dbReference>
<evidence type="ECO:0000259" key="8">
    <source>
        <dbReference type="PROSITE" id="PS50110"/>
    </source>
</evidence>
<name>A0A660SK95_UNCT6</name>
<evidence type="ECO:0000256" key="2">
    <source>
        <dbReference type="ARBA" id="ARBA00022840"/>
    </source>
</evidence>
<dbReference type="PRINTS" id="PR01590">
    <property type="entry name" value="HTHFIS"/>
</dbReference>
<dbReference type="InterPro" id="IPR025943">
    <property type="entry name" value="Sigma_54_int_dom_ATP-bd_2"/>
</dbReference>
<dbReference type="PROSITE" id="PS00676">
    <property type="entry name" value="SIGMA54_INTERACT_2"/>
    <property type="match status" value="1"/>
</dbReference>
<dbReference type="Gene3D" id="3.40.50.300">
    <property type="entry name" value="P-loop containing nucleotide triphosphate hydrolases"/>
    <property type="match status" value="1"/>
</dbReference>
<dbReference type="Gene3D" id="1.10.10.60">
    <property type="entry name" value="Homeodomain-like"/>
    <property type="match status" value="1"/>
</dbReference>
<dbReference type="SUPFAM" id="SSF52172">
    <property type="entry name" value="CheY-like"/>
    <property type="match status" value="1"/>
</dbReference>
<evidence type="ECO:0000313" key="9">
    <source>
        <dbReference type="EMBL" id="RKX70461.1"/>
    </source>
</evidence>
<keyword evidence="3" id="KW-0805">Transcription regulation</keyword>
<feature type="domain" description="Response regulatory" evidence="8">
    <location>
        <begin position="3"/>
        <end position="116"/>
    </location>
</feature>
<dbReference type="PROSITE" id="PS00675">
    <property type="entry name" value="SIGMA54_INTERACT_1"/>
    <property type="match status" value="1"/>
</dbReference>
<evidence type="ECO:0000256" key="6">
    <source>
        <dbReference type="PROSITE-ProRule" id="PRU00169"/>
    </source>
</evidence>
<dbReference type="Gene3D" id="3.40.50.2300">
    <property type="match status" value="1"/>
</dbReference>
<reference evidence="9 10" key="1">
    <citation type="submission" date="2018-06" db="EMBL/GenBank/DDBJ databases">
        <title>Extensive metabolic versatility and redundancy in microbially diverse, dynamic hydrothermal sediments.</title>
        <authorList>
            <person name="Dombrowski N."/>
            <person name="Teske A."/>
            <person name="Baker B.J."/>
        </authorList>
    </citation>
    <scope>NUCLEOTIDE SEQUENCE [LARGE SCALE GENOMIC DNA]</scope>
    <source>
        <strain evidence="9">B10_G13</strain>
    </source>
</reference>
<evidence type="ECO:0000256" key="3">
    <source>
        <dbReference type="ARBA" id="ARBA00023015"/>
    </source>
</evidence>
<dbReference type="SMART" id="SM00448">
    <property type="entry name" value="REC"/>
    <property type="match status" value="1"/>
</dbReference>
<dbReference type="PANTHER" id="PTHR32071:SF57">
    <property type="entry name" value="C4-DICARBOXYLATE TRANSPORT TRANSCRIPTIONAL REGULATORY PROTEIN DCTD"/>
    <property type="match status" value="1"/>
</dbReference>
<dbReference type="InterPro" id="IPR002078">
    <property type="entry name" value="Sigma_54_int"/>
</dbReference>
<dbReference type="InterPro" id="IPR025662">
    <property type="entry name" value="Sigma_54_int_dom_ATP-bd_1"/>
</dbReference>
<dbReference type="GO" id="GO:0006355">
    <property type="term" value="P:regulation of DNA-templated transcription"/>
    <property type="evidence" value="ECO:0007669"/>
    <property type="project" value="InterPro"/>
</dbReference>
<dbReference type="InterPro" id="IPR027417">
    <property type="entry name" value="P-loop_NTPase"/>
</dbReference>
<dbReference type="SMART" id="SM00382">
    <property type="entry name" value="AAA"/>
    <property type="match status" value="1"/>
</dbReference>
<comment type="caution">
    <text evidence="9">The sequence shown here is derived from an EMBL/GenBank/DDBJ whole genome shotgun (WGS) entry which is preliminary data.</text>
</comment>
<feature type="domain" description="Sigma-54 factor interaction" evidence="7">
    <location>
        <begin position="136"/>
        <end position="365"/>
    </location>
</feature>
<dbReference type="PROSITE" id="PS00688">
    <property type="entry name" value="SIGMA54_INTERACT_3"/>
    <property type="match status" value="1"/>
</dbReference>
<evidence type="ECO:0000256" key="4">
    <source>
        <dbReference type="ARBA" id="ARBA00023125"/>
    </source>
</evidence>
<dbReference type="Pfam" id="PF00158">
    <property type="entry name" value="Sigma54_activat"/>
    <property type="match status" value="1"/>
</dbReference>
<dbReference type="GO" id="GO:0043565">
    <property type="term" value="F:sequence-specific DNA binding"/>
    <property type="evidence" value="ECO:0007669"/>
    <property type="project" value="InterPro"/>
</dbReference>
<protein>
    <recommendedName>
        <fullName evidence="11">Sigma-54-dependent Fis family transcriptional regulator</fullName>
    </recommendedName>
</protein>
<keyword evidence="5" id="KW-0804">Transcription</keyword>
<keyword evidence="6" id="KW-0597">Phosphoprotein</keyword>
<proteinExistence type="predicted"/>
<dbReference type="AlphaFoldDB" id="A0A660SK95"/>
<feature type="modified residue" description="4-aspartylphosphate" evidence="6">
    <location>
        <position position="50"/>
    </location>
</feature>
<dbReference type="CDD" id="cd00009">
    <property type="entry name" value="AAA"/>
    <property type="match status" value="1"/>
</dbReference>
<evidence type="ECO:0008006" key="11">
    <source>
        <dbReference type="Google" id="ProtNLM"/>
    </source>
</evidence>
<keyword evidence="4" id="KW-0238">DNA-binding</keyword>
<dbReference type="SUPFAM" id="SSF46689">
    <property type="entry name" value="Homeodomain-like"/>
    <property type="match status" value="1"/>
</dbReference>
<dbReference type="InterPro" id="IPR003593">
    <property type="entry name" value="AAA+_ATPase"/>
</dbReference>
<dbReference type="SUPFAM" id="SSF52540">
    <property type="entry name" value="P-loop containing nucleoside triphosphate hydrolases"/>
    <property type="match status" value="1"/>
</dbReference>
<dbReference type="InterPro" id="IPR011006">
    <property type="entry name" value="CheY-like_superfamily"/>
</dbReference>
<dbReference type="Proteomes" id="UP000271125">
    <property type="component" value="Unassembled WGS sequence"/>
</dbReference>
<dbReference type="PROSITE" id="PS50110">
    <property type="entry name" value="RESPONSE_REGULATORY"/>
    <property type="match status" value="1"/>
</dbReference>
<dbReference type="PANTHER" id="PTHR32071">
    <property type="entry name" value="TRANSCRIPTIONAL REGULATORY PROTEIN"/>
    <property type="match status" value="1"/>
</dbReference>
<accession>A0A660SK95</accession>
<dbReference type="InterPro" id="IPR009057">
    <property type="entry name" value="Homeodomain-like_sf"/>
</dbReference>
<keyword evidence="1" id="KW-0547">Nucleotide-binding</keyword>
<dbReference type="FunFam" id="3.40.50.300:FF:000006">
    <property type="entry name" value="DNA-binding transcriptional regulator NtrC"/>
    <property type="match status" value="1"/>
</dbReference>
<dbReference type="PROSITE" id="PS50045">
    <property type="entry name" value="SIGMA54_INTERACT_4"/>
    <property type="match status" value="1"/>
</dbReference>
<evidence type="ECO:0000256" key="5">
    <source>
        <dbReference type="ARBA" id="ARBA00023163"/>
    </source>
</evidence>
<organism evidence="9 10">
    <name type="scientific">candidate division TA06 bacterium</name>
    <dbReference type="NCBI Taxonomy" id="2250710"/>
    <lineage>
        <taxon>Bacteria</taxon>
        <taxon>Bacteria division TA06</taxon>
    </lineage>
</organism>
<dbReference type="GO" id="GO:0000160">
    <property type="term" value="P:phosphorelay signal transduction system"/>
    <property type="evidence" value="ECO:0007669"/>
    <property type="project" value="InterPro"/>
</dbReference>
<sequence>MTTVLIIDDEVNLRKVIGGILQKNGYEILEASNGIEALKIFRATDIIITDLKMPKMGGIEFMEELKNRDIEDIPVIILTAYSTIETAIKAIKLGAFDYIRKPFDKNELISIIKKAESFLSHEQYTIHINKPAMFTPIINSKSMKPMMEKIDRIAKLDVNILLTGETGTGKTIMAQYIHSISKRKNKPFIKVNCSAIPENLIESELFGHKKGAFTGAFETKPGKFQLSDGGTLFLDEIGEFPLNIQAKLLHAIQEKDIQMIGCTETQKVDTRIITATNRDLLTMVREGRFREDLFYRLNNFEFVLPPLKDRINEIEEIILFFTNKIALKYNLPHTNLDSKSIKKIKAYKWPGNLRELENTLERKMLLGELTFIWNKQEEMKDEKGVSFDSLILSEIENKIIKKALYITGNNITKAAVLLGISRRTLYKKLKTSQFELFSDAKNHEQ</sequence>
<dbReference type="Pfam" id="PF25601">
    <property type="entry name" value="AAA_lid_14"/>
    <property type="match status" value="1"/>
</dbReference>
<dbReference type="Pfam" id="PF00072">
    <property type="entry name" value="Response_reg"/>
    <property type="match status" value="1"/>
</dbReference>
<evidence type="ECO:0000313" key="10">
    <source>
        <dbReference type="Proteomes" id="UP000271125"/>
    </source>
</evidence>
<dbReference type="InterPro" id="IPR025944">
    <property type="entry name" value="Sigma_54_int_dom_CS"/>
</dbReference>
<dbReference type="Gene3D" id="1.10.8.60">
    <property type="match status" value="1"/>
</dbReference>
<dbReference type="InterPro" id="IPR001789">
    <property type="entry name" value="Sig_transdc_resp-reg_receiver"/>
</dbReference>
<keyword evidence="2" id="KW-0067">ATP-binding</keyword>
<evidence type="ECO:0000256" key="1">
    <source>
        <dbReference type="ARBA" id="ARBA00022741"/>
    </source>
</evidence>
<dbReference type="GO" id="GO:0005524">
    <property type="term" value="F:ATP binding"/>
    <property type="evidence" value="ECO:0007669"/>
    <property type="project" value="UniProtKB-KW"/>
</dbReference>
<gene>
    <name evidence="9" type="ORF">DRP43_03335</name>
</gene>
<evidence type="ECO:0000259" key="7">
    <source>
        <dbReference type="PROSITE" id="PS50045"/>
    </source>
</evidence>
<dbReference type="EMBL" id="QNBD01000134">
    <property type="protein sequence ID" value="RKX70461.1"/>
    <property type="molecule type" value="Genomic_DNA"/>
</dbReference>
<dbReference type="Pfam" id="PF02954">
    <property type="entry name" value="HTH_8"/>
    <property type="match status" value="1"/>
</dbReference>